<evidence type="ECO:0000259" key="2">
    <source>
        <dbReference type="Pfam" id="PF00296"/>
    </source>
</evidence>
<gene>
    <name evidence="3" type="primary">yvbT</name>
    <name evidence="3" type="ORF">Heshes_21300</name>
</gene>
<accession>A0AA37TXZ9</accession>
<dbReference type="GO" id="GO:0016705">
    <property type="term" value="F:oxidoreductase activity, acting on paired donors, with incorporation or reduction of molecular oxygen"/>
    <property type="evidence" value="ECO:0007669"/>
    <property type="project" value="InterPro"/>
</dbReference>
<evidence type="ECO:0000313" key="4">
    <source>
        <dbReference type="Proteomes" id="UP001157137"/>
    </source>
</evidence>
<evidence type="ECO:0000313" key="3">
    <source>
        <dbReference type="EMBL" id="GLV14446.1"/>
    </source>
</evidence>
<organism evidence="3 4">
    <name type="scientific">Alicyclobacillus hesperidum</name>
    <dbReference type="NCBI Taxonomy" id="89784"/>
    <lineage>
        <taxon>Bacteria</taxon>
        <taxon>Bacillati</taxon>
        <taxon>Bacillota</taxon>
        <taxon>Bacilli</taxon>
        <taxon>Bacillales</taxon>
        <taxon>Alicyclobacillaceae</taxon>
        <taxon>Alicyclobacillus</taxon>
    </lineage>
</organism>
<dbReference type="Proteomes" id="UP001157137">
    <property type="component" value="Unassembled WGS sequence"/>
</dbReference>
<dbReference type="InterPro" id="IPR011251">
    <property type="entry name" value="Luciferase-like_dom"/>
</dbReference>
<dbReference type="Gene3D" id="3.20.20.30">
    <property type="entry name" value="Luciferase-like domain"/>
    <property type="match status" value="1"/>
</dbReference>
<evidence type="ECO:0000256" key="1">
    <source>
        <dbReference type="ARBA" id="ARBA00007789"/>
    </source>
</evidence>
<dbReference type="EMBL" id="BSRA01000012">
    <property type="protein sequence ID" value="GLV14446.1"/>
    <property type="molecule type" value="Genomic_DNA"/>
</dbReference>
<dbReference type="InterPro" id="IPR050766">
    <property type="entry name" value="Bact_Lucif_Oxidored"/>
</dbReference>
<dbReference type="FunFam" id="3.20.20.30:FF:000002">
    <property type="entry name" value="LLM class flavin-dependent oxidoreductase"/>
    <property type="match status" value="1"/>
</dbReference>
<dbReference type="RefSeq" id="WP_006446588.1">
    <property type="nucleotide sequence ID" value="NZ_BSRA01000012.1"/>
</dbReference>
<dbReference type="CDD" id="cd00347">
    <property type="entry name" value="Flavin_utilizing_monoxygenases"/>
    <property type="match status" value="1"/>
</dbReference>
<comment type="similarity">
    <text evidence="1">To bacterial alkanal monooxygenase alpha and beta chains.</text>
</comment>
<dbReference type="PANTHER" id="PTHR30137:SF6">
    <property type="entry name" value="LUCIFERASE-LIKE MONOOXYGENASE"/>
    <property type="match status" value="1"/>
</dbReference>
<dbReference type="NCBIfam" id="TIGR03558">
    <property type="entry name" value="oxido_grp_1"/>
    <property type="match status" value="1"/>
</dbReference>
<dbReference type="SUPFAM" id="SSF51679">
    <property type="entry name" value="Bacterial luciferase-like"/>
    <property type="match status" value="1"/>
</dbReference>
<sequence>MALNHDMGLARDGLALSVLDLAPIVEGASAADALRNSLDLARRAEDLGYRRYWVAEHHSMPGIASSATSVVIAHIAGGTKHIRVGSGGIMLPNHAPLVVAEQFGTLASLYPGRIDLGLGRAPGTDTPTIRALRRTPDRHGADFPDLLAELRAFFHPPAGEPRSVHAVPGEGIDIPIWLLGSSDFSARLAAELGLPFAYASHFAPDYLFVALDVYRTHFQPSEWLSEPYAMVGAAVVAALTDEEAEYLATSSQLQQLSLLRGRPGQLKPPVDNIEDWCTPMEWQAIQTRSRLAVVGGPDTVRRKLEAFRDATKADEIIITTQIYDHAARVRSYEIVAEVMRK</sequence>
<name>A0AA37TXZ9_9BACL</name>
<dbReference type="PANTHER" id="PTHR30137">
    <property type="entry name" value="LUCIFERASE-LIKE MONOOXYGENASE"/>
    <property type="match status" value="1"/>
</dbReference>
<reference evidence="3" key="1">
    <citation type="submission" date="2023-02" db="EMBL/GenBank/DDBJ databases">
        <title>Proposal of a novel subspecies: Alicyclobacillus hesperidum subspecies aegle.</title>
        <authorList>
            <person name="Goto K."/>
            <person name="Fujii T."/>
            <person name="Yasui K."/>
            <person name="Mochida K."/>
            <person name="Kato-Tanaka Y."/>
            <person name="Morohoshi S."/>
            <person name="An S.Y."/>
            <person name="Kasai H."/>
            <person name="Yokota A."/>
        </authorList>
    </citation>
    <scope>NUCLEOTIDE SEQUENCE</scope>
    <source>
        <strain evidence="3">DSM 12766</strain>
    </source>
</reference>
<proteinExistence type="predicted"/>
<dbReference type="InterPro" id="IPR019949">
    <property type="entry name" value="CmoO-like"/>
</dbReference>
<protein>
    <recommendedName>
        <fullName evidence="2">Luciferase-like domain-containing protein</fullName>
    </recommendedName>
</protein>
<dbReference type="InterPro" id="IPR036661">
    <property type="entry name" value="Luciferase-like_sf"/>
</dbReference>
<dbReference type="Pfam" id="PF00296">
    <property type="entry name" value="Bac_luciferase"/>
    <property type="match status" value="1"/>
</dbReference>
<dbReference type="AlphaFoldDB" id="A0AA37TXZ9"/>
<dbReference type="GO" id="GO:0005829">
    <property type="term" value="C:cytosol"/>
    <property type="evidence" value="ECO:0007669"/>
    <property type="project" value="TreeGrafter"/>
</dbReference>
<comment type="caution">
    <text evidence="3">The sequence shown here is derived from an EMBL/GenBank/DDBJ whole genome shotgun (WGS) entry which is preliminary data.</text>
</comment>
<feature type="domain" description="Luciferase-like" evidence="2">
    <location>
        <begin position="29"/>
        <end position="310"/>
    </location>
</feature>